<dbReference type="NCBIfam" id="TIGR02554">
    <property type="entry name" value="PrgH"/>
    <property type="match status" value="1"/>
</dbReference>
<keyword evidence="1" id="KW-1133">Transmembrane helix</keyword>
<keyword evidence="1" id="KW-0472">Membrane</keyword>
<proteinExistence type="predicted"/>
<dbReference type="Gene3D" id="3.30.300.170">
    <property type="match status" value="1"/>
</dbReference>
<evidence type="ECO:0000313" key="2">
    <source>
        <dbReference type="EMBL" id="QZN94797.1"/>
    </source>
</evidence>
<keyword evidence="1" id="KW-0812">Transmembrane</keyword>
<dbReference type="Gene3D" id="3.30.70.1780">
    <property type="match status" value="1"/>
</dbReference>
<dbReference type="Proteomes" id="UP000825886">
    <property type="component" value="Chromosome"/>
</dbReference>
<reference evidence="2 3" key="1">
    <citation type="submission" date="2021-08" db="EMBL/GenBank/DDBJ databases">
        <title>Culture and genomic analysis of Symbiopectobacterium purcellii sp. nov. gen. nov., isolated from the leafhopper Empoasca decipiens.</title>
        <authorList>
            <person name="Nadal-Jimenez P."/>
            <person name="Siozios S."/>
            <person name="Halliday N."/>
            <person name="Camara M."/>
            <person name="Hurst G.D.D."/>
        </authorList>
    </citation>
    <scope>NUCLEOTIDE SEQUENCE [LARGE SCALE GENOMIC DNA]</scope>
    <source>
        <strain evidence="2 3">SyEd1</strain>
    </source>
</reference>
<dbReference type="InterPro" id="IPR013387">
    <property type="entry name" value="T3SS_PrgH/EprH"/>
</dbReference>
<accession>A0ABX9AIC4</accession>
<name>A0ABX9AIC4_9ENTR</name>
<dbReference type="Gene3D" id="3.30.70.1770">
    <property type="match status" value="1"/>
</dbReference>
<dbReference type="Pfam" id="PF09480">
    <property type="entry name" value="PrgH"/>
    <property type="match status" value="1"/>
</dbReference>
<keyword evidence="3" id="KW-1185">Reference proteome</keyword>
<dbReference type="RefSeq" id="WP_222157910.1">
    <property type="nucleotide sequence ID" value="NZ_CP081864.1"/>
</dbReference>
<dbReference type="EMBL" id="CP081864">
    <property type="protein sequence ID" value="QZN94797.1"/>
    <property type="molecule type" value="Genomic_DNA"/>
</dbReference>
<dbReference type="Gene3D" id="2.60.200.20">
    <property type="match status" value="1"/>
</dbReference>
<dbReference type="InterPro" id="IPR019029">
    <property type="entry name" value="T3SS_PrgH/EprH-like"/>
</dbReference>
<organism evidence="2 3">
    <name type="scientific">Symbiopectobacterium purcellii</name>
    <dbReference type="NCBI Taxonomy" id="2871826"/>
    <lineage>
        <taxon>Bacteria</taxon>
        <taxon>Pseudomonadati</taxon>
        <taxon>Pseudomonadota</taxon>
        <taxon>Gammaproteobacteria</taxon>
        <taxon>Enterobacterales</taxon>
        <taxon>Enterobacteriaceae</taxon>
    </lineage>
</organism>
<protein>
    <submittedName>
        <fullName evidence="2">PrgH/EprH family type III secretion apparatus protein</fullName>
    </submittedName>
</protein>
<gene>
    <name evidence="2" type="ORF">K6K13_16210</name>
</gene>
<feature type="transmembrane region" description="Helical" evidence="1">
    <location>
        <begin position="150"/>
        <end position="172"/>
    </location>
</feature>
<evidence type="ECO:0000256" key="1">
    <source>
        <dbReference type="SAM" id="Phobius"/>
    </source>
</evidence>
<evidence type="ECO:0000313" key="3">
    <source>
        <dbReference type="Proteomes" id="UP000825886"/>
    </source>
</evidence>
<sequence length="400" mass="45893">MLLDEDRNIDKEKRIVVRLLNGVLRGCEFALLEGNTLFLSTDEKTISKQYNGTQMPDNTIYIPAEQTDVSFEIIVKLSDSCHVYMREISDDGSPMTALSENEVITVGMQKFAWRNQYSEFSDDILSGEYPDSAKAQASATAEVVKNTKSVWYASLAAVALLSAVFAAGYGYLTGTQRQLDNVSTLLNFASDDYQIVYARDNWIYVFAGSEKASDWAIQTMVRNPLRQQVIVVNIASEEERISRWVETYWPALKFYQVRLSDPQHPMLRISKERNELSEKVRGDFIAALKEKFPYMDSVRFDNLEDKTIRSIANQGLKKMALSFREIDNGDTVTFVILGVIEDGMLESIKNFVNQYYQQWGVRYVHFSVELETDWFKDKSFKFGEQSYIKLGAGHWYFPKT</sequence>